<gene>
    <name evidence="2" type="ORF">pdam_00016407</name>
</gene>
<dbReference type="OrthoDB" id="5965452at2759"/>
<feature type="region of interest" description="Disordered" evidence="1">
    <location>
        <begin position="292"/>
        <end position="314"/>
    </location>
</feature>
<comment type="caution">
    <text evidence="2">The sequence shown here is derived from an EMBL/GenBank/DDBJ whole genome shotgun (WGS) entry which is preliminary data.</text>
</comment>
<protein>
    <submittedName>
        <fullName evidence="2">Uncharacterized protein</fullName>
    </submittedName>
</protein>
<feature type="region of interest" description="Disordered" evidence="1">
    <location>
        <begin position="1"/>
        <end position="31"/>
    </location>
</feature>
<dbReference type="EMBL" id="RCHS01000955">
    <property type="protein sequence ID" value="RMX55987.1"/>
    <property type="molecule type" value="Genomic_DNA"/>
</dbReference>
<evidence type="ECO:0000313" key="2">
    <source>
        <dbReference type="EMBL" id="RMX55987.1"/>
    </source>
</evidence>
<evidence type="ECO:0000256" key="1">
    <source>
        <dbReference type="SAM" id="MobiDB-lite"/>
    </source>
</evidence>
<dbReference type="AlphaFoldDB" id="A0A3M6UQZ5"/>
<feature type="compositionally biased region" description="Acidic residues" evidence="1">
    <location>
        <begin position="135"/>
        <end position="144"/>
    </location>
</feature>
<keyword evidence="3" id="KW-1185">Reference proteome</keyword>
<evidence type="ECO:0000313" key="3">
    <source>
        <dbReference type="Proteomes" id="UP000275408"/>
    </source>
</evidence>
<feature type="compositionally biased region" description="Acidic residues" evidence="1">
    <location>
        <begin position="77"/>
        <end position="94"/>
    </location>
</feature>
<feature type="region of interest" description="Disordered" evidence="1">
    <location>
        <begin position="125"/>
        <end position="144"/>
    </location>
</feature>
<accession>A0A3M6UQZ5</accession>
<feature type="region of interest" description="Disordered" evidence="1">
    <location>
        <begin position="69"/>
        <end position="105"/>
    </location>
</feature>
<sequence>MDFSDSPPFWPSPLGPRVPDLDTKLRKTGNPNMDTALAWLRRELVTMQLQDRDMHKQLLTMRSSISSLREELKTEREEWELENQQEDTPEPEPEPEPKPTHARGYVTKVEVVNNDREELRISHVKQDSGILSDEERSDDEELEESVQELLKTFPPPVRPRSSSFSFSSKYAGYGVKREENGGGETERGPTRGVVRVRARSVAGIEVERPSTDVVSPRNRPQFFADGTFNRFGSMPVINEIPGDALQRNTTRSKTFAFYGYRRQQNEVEDDNRVSYPSPKKLPVVFGSLTRHGSMPVMHNGGRPRSGTGSKNTNDNVRLVVSNQPIKRSTSQIVLSRPAWDKAREFESNQMRPCRVYRSTSQVSLV</sequence>
<name>A0A3M6UQZ5_POCDA</name>
<reference evidence="2 3" key="1">
    <citation type="journal article" date="2018" name="Sci. Rep.">
        <title>Comparative analysis of the Pocillopora damicornis genome highlights role of immune system in coral evolution.</title>
        <authorList>
            <person name="Cunning R."/>
            <person name="Bay R.A."/>
            <person name="Gillette P."/>
            <person name="Baker A.C."/>
            <person name="Traylor-Knowles N."/>
        </authorList>
    </citation>
    <scope>NUCLEOTIDE SEQUENCE [LARGE SCALE GENOMIC DNA]</scope>
    <source>
        <strain evidence="2">RSMAS</strain>
        <tissue evidence="2">Whole animal</tissue>
    </source>
</reference>
<organism evidence="2 3">
    <name type="scientific">Pocillopora damicornis</name>
    <name type="common">Cauliflower coral</name>
    <name type="synonym">Millepora damicornis</name>
    <dbReference type="NCBI Taxonomy" id="46731"/>
    <lineage>
        <taxon>Eukaryota</taxon>
        <taxon>Metazoa</taxon>
        <taxon>Cnidaria</taxon>
        <taxon>Anthozoa</taxon>
        <taxon>Hexacorallia</taxon>
        <taxon>Scleractinia</taxon>
        <taxon>Astrocoeniina</taxon>
        <taxon>Pocilloporidae</taxon>
        <taxon>Pocillopora</taxon>
    </lineage>
</organism>
<dbReference type="Proteomes" id="UP000275408">
    <property type="component" value="Unassembled WGS sequence"/>
</dbReference>
<proteinExistence type="predicted"/>